<dbReference type="InterPro" id="IPR057244">
    <property type="entry name" value="GAIN_B"/>
</dbReference>
<feature type="compositionally biased region" description="Low complexity" evidence="6">
    <location>
        <begin position="506"/>
        <end position="522"/>
    </location>
</feature>
<dbReference type="GO" id="GO:0016020">
    <property type="term" value="C:membrane"/>
    <property type="evidence" value="ECO:0007669"/>
    <property type="project" value="UniProtKB-SubCell"/>
</dbReference>
<dbReference type="PRINTS" id="PR00249">
    <property type="entry name" value="GPCRSECRETIN"/>
</dbReference>
<dbReference type="Gene3D" id="2.60.220.50">
    <property type="match status" value="1"/>
</dbReference>
<comment type="subcellular location">
    <subcellularLocation>
        <location evidence="1">Membrane</location>
        <topology evidence="1">Multi-pass membrane protein</topology>
    </subcellularLocation>
</comment>
<protein>
    <submittedName>
        <fullName evidence="10">Uncharacterized protein</fullName>
    </submittedName>
</protein>
<dbReference type="SUPFAM" id="SSF81321">
    <property type="entry name" value="Family A G protein-coupled receptor-like"/>
    <property type="match status" value="1"/>
</dbReference>
<gene>
    <name evidence="10" type="ORF">RRG08_043829</name>
</gene>
<name>A0AAE1B7R8_9GAST</name>
<evidence type="ECO:0000259" key="8">
    <source>
        <dbReference type="PROSITE" id="PS50221"/>
    </source>
</evidence>
<feature type="transmembrane region" description="Helical" evidence="7">
    <location>
        <begin position="341"/>
        <end position="362"/>
    </location>
</feature>
<evidence type="ECO:0000256" key="6">
    <source>
        <dbReference type="SAM" id="MobiDB-lite"/>
    </source>
</evidence>
<feature type="transmembrane region" description="Helical" evidence="7">
    <location>
        <begin position="456"/>
        <end position="478"/>
    </location>
</feature>
<evidence type="ECO:0000256" key="7">
    <source>
        <dbReference type="SAM" id="Phobius"/>
    </source>
</evidence>
<dbReference type="PROSITE" id="PS50261">
    <property type="entry name" value="G_PROTEIN_RECEP_F2_4"/>
    <property type="match status" value="1"/>
</dbReference>
<dbReference type="AlphaFoldDB" id="A0AAE1B7R8"/>
<dbReference type="PROSITE" id="PS50221">
    <property type="entry name" value="GAIN_B"/>
    <property type="match status" value="1"/>
</dbReference>
<evidence type="ECO:0000256" key="4">
    <source>
        <dbReference type="ARBA" id="ARBA00023136"/>
    </source>
</evidence>
<keyword evidence="11" id="KW-1185">Reference proteome</keyword>
<evidence type="ECO:0000256" key="2">
    <source>
        <dbReference type="ARBA" id="ARBA00022692"/>
    </source>
</evidence>
<dbReference type="CDD" id="cd15040">
    <property type="entry name" value="7tmB2_Adhesion"/>
    <property type="match status" value="1"/>
</dbReference>
<proteinExistence type="predicted"/>
<organism evidence="10 11">
    <name type="scientific">Elysia crispata</name>
    <name type="common">lettuce slug</name>
    <dbReference type="NCBI Taxonomy" id="231223"/>
    <lineage>
        <taxon>Eukaryota</taxon>
        <taxon>Metazoa</taxon>
        <taxon>Spiralia</taxon>
        <taxon>Lophotrochozoa</taxon>
        <taxon>Mollusca</taxon>
        <taxon>Gastropoda</taxon>
        <taxon>Heterobranchia</taxon>
        <taxon>Euthyneura</taxon>
        <taxon>Panpulmonata</taxon>
        <taxon>Sacoglossa</taxon>
        <taxon>Placobranchoidea</taxon>
        <taxon>Plakobranchidae</taxon>
        <taxon>Elysia</taxon>
    </lineage>
</organism>
<evidence type="ECO:0000256" key="1">
    <source>
        <dbReference type="ARBA" id="ARBA00004141"/>
    </source>
</evidence>
<accession>A0AAE1B7R8</accession>
<comment type="caution">
    <text evidence="10">The sequence shown here is derived from an EMBL/GenBank/DDBJ whole genome shotgun (WGS) entry which is preliminary data.</text>
</comment>
<evidence type="ECO:0000256" key="5">
    <source>
        <dbReference type="ARBA" id="ARBA00023157"/>
    </source>
</evidence>
<dbReference type="Pfam" id="PF01825">
    <property type="entry name" value="GPS"/>
    <property type="match status" value="1"/>
</dbReference>
<evidence type="ECO:0000313" key="10">
    <source>
        <dbReference type="EMBL" id="KAK3800511.1"/>
    </source>
</evidence>
<dbReference type="Proteomes" id="UP001283361">
    <property type="component" value="Unassembled WGS sequence"/>
</dbReference>
<keyword evidence="3 7" id="KW-1133">Transmembrane helix</keyword>
<feature type="transmembrane region" description="Helical" evidence="7">
    <location>
        <begin position="274"/>
        <end position="291"/>
    </location>
</feature>
<dbReference type="EMBL" id="JAWDGP010000452">
    <property type="protein sequence ID" value="KAK3800511.1"/>
    <property type="molecule type" value="Genomic_DNA"/>
</dbReference>
<dbReference type="InterPro" id="IPR000203">
    <property type="entry name" value="GPS"/>
</dbReference>
<feature type="region of interest" description="Disordered" evidence="6">
    <location>
        <begin position="501"/>
        <end position="522"/>
    </location>
</feature>
<dbReference type="InterPro" id="IPR046338">
    <property type="entry name" value="GAIN_dom_sf"/>
</dbReference>
<dbReference type="SMART" id="SM00303">
    <property type="entry name" value="GPS"/>
    <property type="match status" value="1"/>
</dbReference>
<dbReference type="InterPro" id="IPR053066">
    <property type="entry name" value="ADGR_G7"/>
</dbReference>
<reference evidence="10" key="1">
    <citation type="journal article" date="2023" name="G3 (Bethesda)">
        <title>A reference genome for the long-term kleptoplast-retaining sea slug Elysia crispata morphotype clarki.</title>
        <authorList>
            <person name="Eastman K.E."/>
            <person name="Pendleton A.L."/>
            <person name="Shaikh M.A."/>
            <person name="Suttiyut T."/>
            <person name="Ogas R."/>
            <person name="Tomko P."/>
            <person name="Gavelis G."/>
            <person name="Widhalm J.R."/>
            <person name="Wisecaver J.H."/>
        </authorList>
    </citation>
    <scope>NUCLEOTIDE SEQUENCE</scope>
    <source>
        <strain evidence="10">ECLA1</strain>
    </source>
</reference>
<feature type="transmembrane region" description="Helical" evidence="7">
    <location>
        <begin position="431"/>
        <end position="450"/>
    </location>
</feature>
<feature type="domain" description="G-protein coupled receptors family 2 profile 2" evidence="9">
    <location>
        <begin position="237"/>
        <end position="480"/>
    </location>
</feature>
<sequence>MEKFGEKVDMGSDPVVRHVTPNVAMELWNMEDAGEDVVIGMGATQTASWSAPLSDPRIVTIKNRAWADENLPNFDIAIELPESLVRNTIRYSDTALRLSMFIYRKSSLFVGNDHPDSDRGDLDPMAASGEINSAIISASLGGRRVQGLDEKVRLVFKPLRTPEEEDGWDTRCVFWDDGSKRGSKASRRAHWSRQGCVYNGTWNGRHVCLCDHLTNFAVLLDFYGESRAVAAVHETSLTVVTLAGLSLSIFGLAMTVVTFVAFKKLRQGRAQQTLFNMSIALLCFQLVFLFGVKQTAVWPVCLVVAVLLHYLILVSFAWMLIEAVLQYLTFVKVLGTYISRYTLKTVLPAWGVPLLPVAAVLFTDYNLYLGRSDYCWMDLQAFYYAFAVPVGVIIVFNLVMFLVIIASLLTRPKGLRSNQASSKARETNLKAAFTIFILLGLTWMFGFLAIEDARVPFQYTFTVLSSMQGFLIFVLMVVRRRQVRDQWRQLCCVQSDRQPRRQKKLSPVSSSSTSSNNSVSNSRTLPSFINHIYSGGDPDTIVPPYSLPPPALRRQASIHV</sequence>
<feature type="transmembrane region" description="Helical" evidence="7">
    <location>
        <begin position="382"/>
        <end position="410"/>
    </location>
</feature>
<feature type="transmembrane region" description="Helical" evidence="7">
    <location>
        <begin position="297"/>
        <end position="321"/>
    </location>
</feature>
<dbReference type="PANTHER" id="PTHR47767">
    <property type="entry name" value="ADHESION G PROTEIN-COUPLED RECEPTOR G7"/>
    <property type="match status" value="1"/>
</dbReference>
<feature type="domain" description="GAIN-B" evidence="8">
    <location>
        <begin position="57"/>
        <end position="226"/>
    </location>
</feature>
<dbReference type="GO" id="GO:0004930">
    <property type="term" value="F:G protein-coupled receptor activity"/>
    <property type="evidence" value="ECO:0007669"/>
    <property type="project" value="InterPro"/>
</dbReference>
<dbReference type="GO" id="GO:0007166">
    <property type="term" value="P:cell surface receptor signaling pathway"/>
    <property type="evidence" value="ECO:0007669"/>
    <property type="project" value="InterPro"/>
</dbReference>
<dbReference type="Pfam" id="PF00002">
    <property type="entry name" value="7tm_2"/>
    <property type="match status" value="1"/>
</dbReference>
<evidence type="ECO:0000259" key="9">
    <source>
        <dbReference type="PROSITE" id="PS50261"/>
    </source>
</evidence>
<feature type="transmembrane region" description="Helical" evidence="7">
    <location>
        <begin position="237"/>
        <end position="262"/>
    </location>
</feature>
<dbReference type="Gene3D" id="1.20.1070.10">
    <property type="entry name" value="Rhodopsin 7-helix transmembrane proteins"/>
    <property type="match status" value="1"/>
</dbReference>
<evidence type="ECO:0000313" key="11">
    <source>
        <dbReference type="Proteomes" id="UP001283361"/>
    </source>
</evidence>
<keyword evidence="2 7" id="KW-0812">Transmembrane</keyword>
<keyword evidence="4 7" id="KW-0472">Membrane</keyword>
<dbReference type="InterPro" id="IPR017981">
    <property type="entry name" value="GPCR_2-like_7TM"/>
</dbReference>
<evidence type="ECO:0000256" key="3">
    <source>
        <dbReference type="ARBA" id="ARBA00022989"/>
    </source>
</evidence>
<keyword evidence="5" id="KW-1015">Disulfide bond</keyword>
<dbReference type="InterPro" id="IPR000832">
    <property type="entry name" value="GPCR_2_secretin-like"/>
</dbReference>